<keyword evidence="8" id="KW-0547">Nucleotide-binding</keyword>
<dbReference type="PANTHER" id="PTHR17490">
    <property type="entry name" value="SUA5"/>
    <property type="match status" value="1"/>
</dbReference>
<comment type="caution">
    <text evidence="13">The sequence shown here is derived from an EMBL/GenBank/DDBJ whole genome shotgun (WGS) entry which is preliminary data.</text>
</comment>
<dbReference type="InterPro" id="IPR006070">
    <property type="entry name" value="Sua5-like_dom"/>
</dbReference>
<dbReference type="PANTHER" id="PTHR17490:SF16">
    <property type="entry name" value="THREONYLCARBAMOYL-AMP SYNTHASE"/>
    <property type="match status" value="1"/>
</dbReference>
<comment type="similarity">
    <text evidence="2">Belongs to the SUA5 family.</text>
</comment>
<proteinExistence type="inferred from homology"/>
<feature type="domain" description="YrdC-like" evidence="12">
    <location>
        <begin position="2"/>
        <end position="188"/>
    </location>
</feature>
<sequence>MMDVLQQATDALRAGKLLLYPTDTVWSIGCDVRNEEAVTRIHQLKNRNPPQPFTVLIAEIGQLHDYVQKVPDIAWDIVEFAEKPLTVVYAKGKNVAPGILAADGSIAIQLVKDEFCQKLIRKVGRGVVYTSANVAKQAKPFALADVDASIQEGVDYIVQVPNRPATTKKLLPTIFRLELNGQITFIRK</sequence>
<comment type="catalytic activity">
    <reaction evidence="11">
        <text>L-threonine + hydrogencarbonate + ATP = L-threonylcarbamoyladenylate + diphosphate + H2O</text>
        <dbReference type="Rhea" id="RHEA:36407"/>
        <dbReference type="ChEBI" id="CHEBI:15377"/>
        <dbReference type="ChEBI" id="CHEBI:17544"/>
        <dbReference type="ChEBI" id="CHEBI:30616"/>
        <dbReference type="ChEBI" id="CHEBI:33019"/>
        <dbReference type="ChEBI" id="CHEBI:57926"/>
        <dbReference type="ChEBI" id="CHEBI:73682"/>
        <dbReference type="EC" id="2.7.7.87"/>
    </reaction>
</comment>
<evidence type="ECO:0000256" key="6">
    <source>
        <dbReference type="ARBA" id="ARBA00022694"/>
    </source>
</evidence>
<evidence type="ECO:0000256" key="3">
    <source>
        <dbReference type="ARBA" id="ARBA00012584"/>
    </source>
</evidence>
<dbReference type="InterPro" id="IPR050156">
    <property type="entry name" value="TC-AMP_synthase_SUA5"/>
</dbReference>
<dbReference type="Proteomes" id="UP001168528">
    <property type="component" value="Unassembled WGS sequence"/>
</dbReference>
<keyword evidence="14" id="KW-1185">Reference proteome</keyword>
<evidence type="ECO:0000259" key="12">
    <source>
        <dbReference type="PROSITE" id="PS51163"/>
    </source>
</evidence>
<evidence type="ECO:0000256" key="10">
    <source>
        <dbReference type="ARBA" id="ARBA00029774"/>
    </source>
</evidence>
<dbReference type="Gene3D" id="3.90.870.10">
    <property type="entry name" value="DHBP synthase"/>
    <property type="match status" value="1"/>
</dbReference>
<accession>A0ABT8QYM0</accession>
<evidence type="ECO:0000256" key="1">
    <source>
        <dbReference type="ARBA" id="ARBA00004496"/>
    </source>
</evidence>
<reference evidence="13" key="1">
    <citation type="submission" date="2023-07" db="EMBL/GenBank/DDBJ databases">
        <title>The genome sequence of Rhodocytophaga aerolata KACC 12507.</title>
        <authorList>
            <person name="Zhang X."/>
        </authorList>
    </citation>
    <scope>NUCLEOTIDE SEQUENCE</scope>
    <source>
        <strain evidence="13">KACC 12507</strain>
    </source>
</reference>
<dbReference type="EC" id="2.7.7.87" evidence="3"/>
<dbReference type="EMBL" id="JAUKPO010000001">
    <property type="protein sequence ID" value="MDO1444935.1"/>
    <property type="molecule type" value="Genomic_DNA"/>
</dbReference>
<gene>
    <name evidence="13" type="ORF">Q0590_01665</name>
</gene>
<keyword evidence="5" id="KW-0808">Transferase</keyword>
<evidence type="ECO:0000256" key="8">
    <source>
        <dbReference type="ARBA" id="ARBA00022741"/>
    </source>
</evidence>
<keyword evidence="7" id="KW-0548">Nucleotidyltransferase</keyword>
<dbReference type="PROSITE" id="PS51163">
    <property type="entry name" value="YRDC"/>
    <property type="match status" value="1"/>
</dbReference>
<evidence type="ECO:0000256" key="2">
    <source>
        <dbReference type="ARBA" id="ARBA00007663"/>
    </source>
</evidence>
<name>A0ABT8QYM0_9BACT</name>
<dbReference type="SUPFAM" id="SSF55821">
    <property type="entry name" value="YrdC/RibB"/>
    <property type="match status" value="1"/>
</dbReference>
<evidence type="ECO:0000256" key="9">
    <source>
        <dbReference type="ARBA" id="ARBA00022840"/>
    </source>
</evidence>
<evidence type="ECO:0000256" key="5">
    <source>
        <dbReference type="ARBA" id="ARBA00022679"/>
    </source>
</evidence>
<protein>
    <recommendedName>
        <fullName evidence="10">L-threonylcarbamoyladenylate synthase</fullName>
        <ecNumber evidence="3">2.7.7.87</ecNumber>
    </recommendedName>
    <alternativeName>
        <fullName evidence="10">L-threonylcarbamoyladenylate synthase</fullName>
    </alternativeName>
</protein>
<comment type="subcellular location">
    <subcellularLocation>
        <location evidence="1">Cytoplasm</location>
    </subcellularLocation>
</comment>
<keyword evidence="6" id="KW-0819">tRNA processing</keyword>
<evidence type="ECO:0000313" key="13">
    <source>
        <dbReference type="EMBL" id="MDO1444935.1"/>
    </source>
</evidence>
<organism evidence="13 14">
    <name type="scientific">Rhodocytophaga aerolata</name>
    <dbReference type="NCBI Taxonomy" id="455078"/>
    <lineage>
        <taxon>Bacteria</taxon>
        <taxon>Pseudomonadati</taxon>
        <taxon>Bacteroidota</taxon>
        <taxon>Cytophagia</taxon>
        <taxon>Cytophagales</taxon>
        <taxon>Rhodocytophagaceae</taxon>
        <taxon>Rhodocytophaga</taxon>
    </lineage>
</organism>
<dbReference type="Pfam" id="PF01300">
    <property type="entry name" value="Sua5_yciO_yrdC"/>
    <property type="match status" value="1"/>
</dbReference>
<dbReference type="RefSeq" id="WP_302035736.1">
    <property type="nucleotide sequence ID" value="NZ_JAUKPO010000001.1"/>
</dbReference>
<dbReference type="InterPro" id="IPR017945">
    <property type="entry name" value="DHBP_synth_RibB-like_a/b_dom"/>
</dbReference>
<evidence type="ECO:0000256" key="11">
    <source>
        <dbReference type="ARBA" id="ARBA00048366"/>
    </source>
</evidence>
<evidence type="ECO:0000256" key="4">
    <source>
        <dbReference type="ARBA" id="ARBA00022490"/>
    </source>
</evidence>
<keyword evidence="4" id="KW-0963">Cytoplasm</keyword>
<keyword evidence="9" id="KW-0067">ATP-binding</keyword>
<evidence type="ECO:0000256" key="7">
    <source>
        <dbReference type="ARBA" id="ARBA00022695"/>
    </source>
</evidence>
<evidence type="ECO:0000313" key="14">
    <source>
        <dbReference type="Proteomes" id="UP001168528"/>
    </source>
</evidence>